<keyword evidence="3" id="KW-1185">Reference proteome</keyword>
<dbReference type="EMBL" id="CAXAMN010028171">
    <property type="protein sequence ID" value="CAK9115492.1"/>
    <property type="molecule type" value="Genomic_DNA"/>
</dbReference>
<comment type="caution">
    <text evidence="2">The sequence shown here is derived from an EMBL/GenBank/DDBJ whole genome shotgun (WGS) entry which is preliminary data.</text>
</comment>
<reference evidence="2 3" key="1">
    <citation type="submission" date="2024-02" db="EMBL/GenBank/DDBJ databases">
        <authorList>
            <person name="Chen Y."/>
            <person name="Shah S."/>
            <person name="Dougan E. K."/>
            <person name="Thang M."/>
            <person name="Chan C."/>
        </authorList>
    </citation>
    <scope>NUCLEOTIDE SEQUENCE [LARGE SCALE GENOMIC DNA]</scope>
</reference>
<dbReference type="Proteomes" id="UP001642484">
    <property type="component" value="Unassembled WGS sequence"/>
</dbReference>
<evidence type="ECO:0000313" key="3">
    <source>
        <dbReference type="Proteomes" id="UP001642484"/>
    </source>
</evidence>
<proteinExistence type="predicted"/>
<protein>
    <recommendedName>
        <fullName evidence="4">C3H1-type domain-containing protein</fullName>
    </recommendedName>
</protein>
<gene>
    <name evidence="2" type="ORF">CCMP2556_LOCUS53375</name>
</gene>
<name>A0ABP0SST1_9DINO</name>
<evidence type="ECO:0000313" key="2">
    <source>
        <dbReference type="EMBL" id="CAK9115492.1"/>
    </source>
</evidence>
<feature type="compositionally biased region" description="Basic residues" evidence="1">
    <location>
        <begin position="323"/>
        <end position="332"/>
    </location>
</feature>
<accession>A0ABP0SST1</accession>
<evidence type="ECO:0008006" key="4">
    <source>
        <dbReference type="Google" id="ProtNLM"/>
    </source>
</evidence>
<sequence length="403" mass="44040">MATVVDSTAHFDARLLESGISQTVLDSIKASGVDTLSRLAFAVGQPNQPLANDDITGFLQTALGRAPSLLETSTVKRLAFEAQTFLVASLRQSIEQTDDSVPRKIAFAERASRMQAIKTALLGVNISGEFEPSHLLLDKACSMYEKNIVVYLEPSTCVSRTLEVQGAKQSRELSLEKGSLVLRNQDQLTSATDSEIKLHNALVRRGIALQFAKLMSHAQHTEWATFLFEALHRDAPPGYSRPSVAQLLQCDRAAWARLGSTVNSIRQDQLGGYPLGDALLALRSDPYITLYLAPLARHGSTQSDSGRRNTGPYESTWHDRNTKGKGKGKKGSGKGGKGNPPMPRDLHGKWHKTPKGEPICFGYNTTQGCPEKNVKAGEKCRRGLHVCAEPKCQQAHPLHEHGR</sequence>
<feature type="region of interest" description="Disordered" evidence="1">
    <location>
        <begin position="298"/>
        <end position="351"/>
    </location>
</feature>
<evidence type="ECO:0000256" key="1">
    <source>
        <dbReference type="SAM" id="MobiDB-lite"/>
    </source>
</evidence>
<organism evidence="2 3">
    <name type="scientific">Durusdinium trenchii</name>
    <dbReference type="NCBI Taxonomy" id="1381693"/>
    <lineage>
        <taxon>Eukaryota</taxon>
        <taxon>Sar</taxon>
        <taxon>Alveolata</taxon>
        <taxon>Dinophyceae</taxon>
        <taxon>Suessiales</taxon>
        <taxon>Symbiodiniaceae</taxon>
        <taxon>Durusdinium</taxon>
    </lineage>
</organism>